<comment type="subcellular location">
    <subcellularLocation>
        <location evidence="1 12">Membrane</location>
        <topology evidence="1 12">Multi-pass membrane protein</topology>
    </subcellularLocation>
</comment>
<evidence type="ECO:0000256" key="5">
    <source>
        <dbReference type="ARBA" id="ARBA00022882"/>
    </source>
</evidence>
<feature type="domain" description="Inward rectifier potassium channel C-terminal" evidence="15">
    <location>
        <begin position="193"/>
        <end position="365"/>
    </location>
</feature>
<evidence type="ECO:0000256" key="4">
    <source>
        <dbReference type="ARBA" id="ARBA00022692"/>
    </source>
</evidence>
<evidence type="ECO:0000256" key="12">
    <source>
        <dbReference type="RuleBase" id="RU003822"/>
    </source>
</evidence>
<dbReference type="AlphaFoldDB" id="A0AAY5F0G6"/>
<keyword evidence="4 12" id="KW-0812">Transmembrane</keyword>
<keyword evidence="3 12" id="KW-0633">Potassium transport</keyword>
<dbReference type="Ensembl" id="ENSEEET00000056197.1">
    <property type="protein sequence ID" value="ENSEEEP00000062482.1"/>
    <property type="gene ID" value="ENSEEEG00000021017.2"/>
</dbReference>
<evidence type="ECO:0000256" key="7">
    <source>
        <dbReference type="ARBA" id="ARBA00022989"/>
    </source>
</evidence>
<evidence type="ECO:0000256" key="3">
    <source>
        <dbReference type="ARBA" id="ARBA00022538"/>
    </source>
</evidence>
<dbReference type="InterPro" id="IPR014756">
    <property type="entry name" value="Ig_E-set"/>
</dbReference>
<accession>A0AAY5F0G6</accession>
<evidence type="ECO:0000256" key="2">
    <source>
        <dbReference type="ARBA" id="ARBA00022448"/>
    </source>
</evidence>
<keyword evidence="2 12" id="KW-0813">Transport</keyword>
<dbReference type="SUPFAM" id="SSF81296">
    <property type="entry name" value="E set domains"/>
    <property type="match status" value="1"/>
</dbReference>
<dbReference type="PANTHER" id="PTHR11767">
    <property type="entry name" value="INWARD RECTIFIER POTASSIUM CHANNEL"/>
    <property type="match status" value="1"/>
</dbReference>
<dbReference type="Pfam" id="PF17655">
    <property type="entry name" value="IRK_C"/>
    <property type="match status" value="1"/>
</dbReference>
<dbReference type="FunFam" id="2.60.40.1400:FF:000001">
    <property type="entry name" value="G protein-activated inward rectifier potassium channel 2"/>
    <property type="match status" value="1"/>
</dbReference>
<dbReference type="GO" id="GO:0005242">
    <property type="term" value="F:inward rectifier potassium channel activity"/>
    <property type="evidence" value="ECO:0007669"/>
    <property type="project" value="InterPro"/>
</dbReference>
<dbReference type="GO" id="GO:0005886">
    <property type="term" value="C:plasma membrane"/>
    <property type="evidence" value="ECO:0007669"/>
    <property type="project" value="TreeGrafter"/>
</dbReference>
<feature type="transmembrane region" description="Helical" evidence="13">
    <location>
        <begin position="157"/>
        <end position="181"/>
    </location>
</feature>
<dbReference type="Proteomes" id="UP000314983">
    <property type="component" value="Chromosome 1"/>
</dbReference>
<feature type="domain" description="Potassium channel inwardly rectifying transmembrane" evidence="14">
    <location>
        <begin position="50"/>
        <end position="186"/>
    </location>
</feature>
<keyword evidence="5 12" id="KW-0851">Voltage-gated channel</keyword>
<evidence type="ECO:0000259" key="14">
    <source>
        <dbReference type="Pfam" id="PF01007"/>
    </source>
</evidence>
<evidence type="ECO:0000256" key="8">
    <source>
        <dbReference type="ARBA" id="ARBA00023065"/>
    </source>
</evidence>
<evidence type="ECO:0000256" key="11">
    <source>
        <dbReference type="ARBA" id="ARBA00034430"/>
    </source>
</evidence>
<dbReference type="InterPro" id="IPR003268">
    <property type="entry name" value="K_chnl_inward-rec_Kir1.1"/>
</dbReference>
<dbReference type="InterPro" id="IPR040445">
    <property type="entry name" value="Kir_TM"/>
</dbReference>
<dbReference type="GeneTree" id="ENSGT01030000234586"/>
<keyword evidence="7 13" id="KW-1133">Transmembrane helix</keyword>
<evidence type="ECO:0000256" key="9">
    <source>
        <dbReference type="ARBA" id="ARBA00023136"/>
    </source>
</evidence>
<dbReference type="InterPro" id="IPR016449">
    <property type="entry name" value="K_chnl_inward-rec_Kir"/>
</dbReference>
<dbReference type="GO" id="GO:0034702">
    <property type="term" value="C:monoatomic ion channel complex"/>
    <property type="evidence" value="ECO:0007669"/>
    <property type="project" value="UniProtKB-KW"/>
</dbReference>
<dbReference type="GO" id="GO:1990573">
    <property type="term" value="P:potassium ion import across plasma membrane"/>
    <property type="evidence" value="ECO:0007669"/>
    <property type="project" value="InterPro"/>
</dbReference>
<evidence type="ECO:0000256" key="10">
    <source>
        <dbReference type="ARBA" id="ARBA00023303"/>
    </source>
</evidence>
<comment type="similarity">
    <text evidence="12">Belongs to the inward rectifier-type potassium channel (TC 1.A.2.1) family.</text>
</comment>
<dbReference type="GO" id="GO:0034765">
    <property type="term" value="P:regulation of monoatomic ion transmembrane transport"/>
    <property type="evidence" value="ECO:0007669"/>
    <property type="project" value="InterPro"/>
</dbReference>
<dbReference type="PANTHER" id="PTHR11767:SF109">
    <property type="entry name" value="G PROTEIN-ACTIVATED INWARD RECTIFIER POTASSIUM CHANNEL 1"/>
    <property type="match status" value="1"/>
</dbReference>
<keyword evidence="10 12" id="KW-0407">Ion channel</keyword>
<dbReference type="SUPFAM" id="SSF81324">
    <property type="entry name" value="Voltage-gated potassium channels"/>
    <property type="match status" value="1"/>
</dbReference>
<evidence type="ECO:0000256" key="1">
    <source>
        <dbReference type="ARBA" id="ARBA00004141"/>
    </source>
</evidence>
<reference evidence="16 17" key="1">
    <citation type="submission" date="2020-05" db="EMBL/GenBank/DDBJ databases">
        <title>Electrophorus electricus (electric eel) genome, fEleEle1, primary haplotype.</title>
        <authorList>
            <person name="Myers G."/>
            <person name="Meyer A."/>
            <person name="Fedrigo O."/>
            <person name="Formenti G."/>
            <person name="Rhie A."/>
            <person name="Tracey A."/>
            <person name="Sims Y."/>
            <person name="Jarvis E.D."/>
        </authorList>
    </citation>
    <scope>NUCLEOTIDE SEQUENCE [LARGE SCALE GENOMIC DNA]</scope>
</reference>
<dbReference type="PRINTS" id="PR01320">
    <property type="entry name" value="KIRCHANNEL"/>
</dbReference>
<feature type="transmembrane region" description="Helical" evidence="13">
    <location>
        <begin position="85"/>
        <end position="109"/>
    </location>
</feature>
<evidence type="ECO:0000259" key="15">
    <source>
        <dbReference type="Pfam" id="PF17655"/>
    </source>
</evidence>
<dbReference type="InterPro" id="IPR041647">
    <property type="entry name" value="IRK_C"/>
</dbReference>
<dbReference type="InterPro" id="IPR013518">
    <property type="entry name" value="K_chnl_inward-rec_Kir_cyto"/>
</dbReference>
<dbReference type="Pfam" id="PF01007">
    <property type="entry name" value="IRK"/>
    <property type="match status" value="1"/>
</dbReference>
<sequence length="420" mass="47605">MTYAQAHCYGIVSSEEDGTLPDLGTMPNGYCSGNTGANVNTHHHTARRTVDKNGNCNMKFVNMSEKCQRYLADIYTTWVDIHWPWMLIIFSSAFLLSWSFFGFVFWLVALSYGDLEKEEQLCVANLNSFTAAFSFAMETQTTIGYGNYYVTAECPIAVFMVVFQTIMGYIINNLAISTIMAKVISPKKRSETLVFSHYAIITMRDHKLCLMWRVGNLQKSQLVEAHVRAQLIRSHTTAEGEYLTLDQTELDIGFDSGIDRILLTFPLIIIHEIDENSPFYDMSKEKLESSEFEIVVMLDGSVEATSMSTQCRSSYIPSEILWGHQFEPVLSEIKNHYSVDYSKFNNTYVVPSTPQCSARELEEENSSISGHNSLCYENEVAKGKNNILGKNVGGLKYYRRDTTGLQNIFQQEGFTDESEV</sequence>
<evidence type="ECO:0000313" key="17">
    <source>
        <dbReference type="Proteomes" id="UP000314983"/>
    </source>
</evidence>
<keyword evidence="6 12" id="KW-0630">Potassium</keyword>
<proteinExistence type="inferred from homology"/>
<keyword evidence="8 12" id="KW-0406">Ion transport</keyword>
<name>A0AAY5F0G6_ELEEL</name>
<dbReference type="GO" id="GO:0007399">
    <property type="term" value="P:nervous system development"/>
    <property type="evidence" value="ECO:0007669"/>
    <property type="project" value="UniProtKB-ARBA"/>
</dbReference>
<evidence type="ECO:0000256" key="13">
    <source>
        <dbReference type="SAM" id="Phobius"/>
    </source>
</evidence>
<organism evidence="16 17">
    <name type="scientific">Electrophorus electricus</name>
    <name type="common">Electric eel</name>
    <name type="synonym">Gymnotus electricus</name>
    <dbReference type="NCBI Taxonomy" id="8005"/>
    <lineage>
        <taxon>Eukaryota</taxon>
        <taxon>Metazoa</taxon>
        <taxon>Chordata</taxon>
        <taxon>Craniata</taxon>
        <taxon>Vertebrata</taxon>
        <taxon>Euteleostomi</taxon>
        <taxon>Actinopterygii</taxon>
        <taxon>Neopterygii</taxon>
        <taxon>Teleostei</taxon>
        <taxon>Ostariophysi</taxon>
        <taxon>Gymnotiformes</taxon>
        <taxon>Gymnotoidei</taxon>
        <taxon>Gymnotidae</taxon>
        <taxon>Electrophorus</taxon>
    </lineage>
</organism>
<reference evidence="16" key="2">
    <citation type="submission" date="2025-08" db="UniProtKB">
        <authorList>
            <consortium name="Ensembl"/>
        </authorList>
    </citation>
    <scope>IDENTIFICATION</scope>
</reference>
<protein>
    <submittedName>
        <fullName evidence="16">Uncharacterized protein</fullName>
    </submittedName>
</protein>
<comment type="catalytic activity">
    <reaction evidence="11">
        <text>K(+)(in) = K(+)(out)</text>
        <dbReference type="Rhea" id="RHEA:29463"/>
        <dbReference type="ChEBI" id="CHEBI:29103"/>
    </reaction>
</comment>
<keyword evidence="17" id="KW-1185">Reference proteome</keyword>
<keyword evidence="9 13" id="KW-0472">Membrane</keyword>
<reference evidence="16" key="3">
    <citation type="submission" date="2025-09" db="UniProtKB">
        <authorList>
            <consortium name="Ensembl"/>
        </authorList>
    </citation>
    <scope>IDENTIFICATION</scope>
</reference>
<evidence type="ECO:0000256" key="6">
    <source>
        <dbReference type="ARBA" id="ARBA00022958"/>
    </source>
</evidence>
<dbReference type="Gene3D" id="1.10.287.70">
    <property type="match status" value="1"/>
</dbReference>
<dbReference type="Gene3D" id="2.60.40.1400">
    <property type="entry name" value="G protein-activated inward rectifier potassium channel 1"/>
    <property type="match status" value="1"/>
</dbReference>
<dbReference type="PRINTS" id="PR01321">
    <property type="entry name" value="KIR11CHANNEL"/>
</dbReference>
<evidence type="ECO:0000313" key="16">
    <source>
        <dbReference type="Ensembl" id="ENSEEEP00000062482.1"/>
    </source>
</evidence>